<organism evidence="4 5">
    <name type="scientific">Venturia nashicola</name>
    <dbReference type="NCBI Taxonomy" id="86259"/>
    <lineage>
        <taxon>Eukaryota</taxon>
        <taxon>Fungi</taxon>
        <taxon>Dikarya</taxon>
        <taxon>Ascomycota</taxon>
        <taxon>Pezizomycotina</taxon>
        <taxon>Dothideomycetes</taxon>
        <taxon>Pleosporomycetidae</taxon>
        <taxon>Venturiales</taxon>
        <taxon>Venturiaceae</taxon>
        <taxon>Venturia</taxon>
    </lineage>
</organism>
<feature type="compositionally biased region" description="Polar residues" evidence="2">
    <location>
        <begin position="432"/>
        <end position="442"/>
    </location>
</feature>
<proteinExistence type="inferred from homology"/>
<feature type="region of interest" description="Disordered" evidence="2">
    <location>
        <begin position="426"/>
        <end position="500"/>
    </location>
</feature>
<dbReference type="SUPFAM" id="SSF64268">
    <property type="entry name" value="PX domain"/>
    <property type="match status" value="1"/>
</dbReference>
<dbReference type="SMART" id="SM00313">
    <property type="entry name" value="PXA"/>
    <property type="match status" value="1"/>
</dbReference>
<feature type="compositionally biased region" description="Polar residues" evidence="2">
    <location>
        <begin position="454"/>
        <end position="487"/>
    </location>
</feature>
<feature type="compositionally biased region" description="Polar residues" evidence="2">
    <location>
        <begin position="1"/>
        <end position="18"/>
    </location>
</feature>
<reference evidence="4 5" key="1">
    <citation type="submission" date="2019-04" db="EMBL/GenBank/DDBJ databases">
        <title>High contiguity whole genome sequence and gene annotation resource for two Venturia nashicola isolates.</title>
        <authorList>
            <person name="Prokchorchik M."/>
            <person name="Won K."/>
            <person name="Lee Y."/>
            <person name="Choi E.D."/>
            <person name="Segonzac C."/>
            <person name="Sohn K.H."/>
        </authorList>
    </citation>
    <scope>NUCLEOTIDE SEQUENCE [LARGE SCALE GENOMIC DNA]</scope>
    <source>
        <strain evidence="4 5">PRI2</strain>
    </source>
</reference>
<feature type="compositionally biased region" description="Polar residues" evidence="2">
    <location>
        <begin position="848"/>
        <end position="868"/>
    </location>
</feature>
<evidence type="ECO:0000259" key="3">
    <source>
        <dbReference type="PROSITE" id="PS51207"/>
    </source>
</evidence>
<dbReference type="PROSITE" id="PS51207">
    <property type="entry name" value="PXA"/>
    <property type="match status" value="1"/>
</dbReference>
<accession>A0A4Z1P495</accession>
<feature type="region of interest" description="Disordered" evidence="2">
    <location>
        <begin position="395"/>
        <end position="414"/>
    </location>
</feature>
<dbReference type="Pfam" id="PF02194">
    <property type="entry name" value="PXA"/>
    <property type="match status" value="1"/>
</dbReference>
<evidence type="ECO:0000256" key="2">
    <source>
        <dbReference type="SAM" id="MobiDB-lite"/>
    </source>
</evidence>
<dbReference type="Gene3D" id="3.30.1520.10">
    <property type="entry name" value="Phox-like domain"/>
    <property type="match status" value="1"/>
</dbReference>
<feature type="region of interest" description="Disordered" evidence="2">
    <location>
        <begin position="719"/>
        <end position="904"/>
    </location>
</feature>
<feature type="domain" description="PXA" evidence="3">
    <location>
        <begin position="167"/>
        <end position="347"/>
    </location>
</feature>
<evidence type="ECO:0000256" key="1">
    <source>
        <dbReference type="ARBA" id="ARBA00010883"/>
    </source>
</evidence>
<dbReference type="Proteomes" id="UP000298493">
    <property type="component" value="Unassembled WGS sequence"/>
</dbReference>
<feature type="compositionally biased region" description="Basic and acidic residues" evidence="2">
    <location>
        <begin position="488"/>
        <end position="500"/>
    </location>
</feature>
<dbReference type="InterPro" id="IPR036871">
    <property type="entry name" value="PX_dom_sf"/>
</dbReference>
<dbReference type="GO" id="GO:0035091">
    <property type="term" value="F:phosphatidylinositol binding"/>
    <property type="evidence" value="ECO:0007669"/>
    <property type="project" value="InterPro"/>
</dbReference>
<evidence type="ECO:0000313" key="4">
    <source>
        <dbReference type="EMBL" id="TID22298.1"/>
    </source>
</evidence>
<dbReference type="Pfam" id="PF08628">
    <property type="entry name" value="Nexin_C"/>
    <property type="match status" value="1"/>
</dbReference>
<dbReference type="STRING" id="86259.A0A4Z1P495"/>
<dbReference type="InterPro" id="IPR001683">
    <property type="entry name" value="PX_dom"/>
</dbReference>
<protein>
    <submittedName>
        <fullName evidence="4">E3 ubiquitin-protein ligase</fullName>
    </submittedName>
</protein>
<dbReference type="FunFam" id="3.30.1520.10:FF:000065">
    <property type="entry name" value="PX domain protein (AFU_orthologue AFUA_2G07450)"/>
    <property type="match status" value="1"/>
</dbReference>
<comment type="caution">
    <text evidence="4">The sequence shown here is derived from an EMBL/GenBank/DDBJ whole genome shotgun (WGS) entry which is preliminary data.</text>
</comment>
<gene>
    <name evidence="4" type="ORF">E6O75_ATG11092</name>
</gene>
<dbReference type="Pfam" id="PF00787">
    <property type="entry name" value="PX"/>
    <property type="match status" value="1"/>
</dbReference>
<feature type="compositionally biased region" description="Polar residues" evidence="2">
    <location>
        <begin position="726"/>
        <end position="741"/>
    </location>
</feature>
<dbReference type="PANTHER" id="PTHR22775">
    <property type="entry name" value="SORTING NEXIN"/>
    <property type="match status" value="1"/>
</dbReference>
<dbReference type="CDD" id="cd06093">
    <property type="entry name" value="PX_domain"/>
    <property type="match status" value="1"/>
</dbReference>
<dbReference type="PANTHER" id="PTHR22775:SF47">
    <property type="entry name" value="MEIOTICALLY UP-REGULATED GENE 122 PROTEIN"/>
    <property type="match status" value="1"/>
</dbReference>
<keyword evidence="5" id="KW-1185">Reference proteome</keyword>
<dbReference type="InterPro" id="IPR013937">
    <property type="entry name" value="Sorting_nexin_C"/>
</dbReference>
<dbReference type="AlphaFoldDB" id="A0A4Z1P495"/>
<feature type="compositionally biased region" description="Basic and acidic residues" evidence="2">
    <location>
        <begin position="875"/>
        <end position="885"/>
    </location>
</feature>
<dbReference type="EMBL" id="SNSC02000008">
    <property type="protein sequence ID" value="TID22298.1"/>
    <property type="molecule type" value="Genomic_DNA"/>
</dbReference>
<name>A0A4Z1P495_9PEZI</name>
<evidence type="ECO:0000313" key="5">
    <source>
        <dbReference type="Proteomes" id="UP000298493"/>
    </source>
</evidence>
<dbReference type="InterPro" id="IPR003114">
    <property type="entry name" value="Phox_assoc"/>
</dbReference>
<comment type="similarity">
    <text evidence="1">Belongs to the sorting nexin family.</text>
</comment>
<sequence length="1063" mass="115848">MDPATTEQPSNTPNAESDTSVDVPPPPPSSDDVKEQQRITTPGEPTQSLQSTASNLTDQALQFLSTASNETLGACLVGIGATTYFVLGRVGLVLIGVVGGVVLHATWEGGSSEGNAERNVEERRRKEIGVEVVKRALEWRRGKGEKEADGEEKVAVVGKRLGFEGFRPETEGALNELTEAVIRDYVKWWYSPVIPGEEAFPAASRQTLVAFLLSVSSHLSRKRPADTFLEFLTNSSSIMIVFLGELSSAMSASPNTAATEAIETYLNINPESHLASILDQNHQAKKLDLVAEDILQCYLEPKSYNAEVIRTFCQQVLAKLVIEMTIQSCSRPEFINGWIVYLLEDGETELMEEIDAGLEGMNASASKTATTIPAEPGSPDLVRTESEIAIQREHKRVTSRAQDAMEEAMQEAQRLSQLIAEEDARRLRDVAASSSEESTKGPTTELLIKDDPFTESNRTISSSSILTDASESTTQGVATPTSSQSDSHAQDEPRQSHDQAVDEKFGAQLEPINSAPFTSFDQLVPQKPVTALSDAQKAKKEIPPLTLHNATISIFDDTDPSERSSLRQKPITDYLIQIEPPSAHNPGWMIVRKYADFETLHEVLRRIAAISGAGVFTQAHAALPGWKNHTKASLREALERYLTDAVRFQSLAESEGMKRFLEKERGMEKSPTTKDSGFGWPTPNAFENMGKGMMDALTKAPKGVAGGGKAFIGGVSGVLGGKKKTNSISPSPAVGRSSTSLPRELGKPESNMSQTSLPRKSQDSLRNMSLIVDTQPALVPQMERKPSIPVDAELPRRSASKPGSKASSTRGSMDMMPILGGDQILHLPPPPSDITDDYSFEPDPIKSRMSTQTSETEPAVRTSTSTAASPFVDRSSSEKTPEKASELPTRPPKPTSAKPPITEQETQMTVELLFAIINELYTLSNAWGLRRTLLTAAKTFLLRPGNPQLESIRQLLQTTVLDDNTSDAGIAMHIRKLRENALPTEEELKTWPAEITKDEKEELRRKARKLLVERGMPQALTSVMGQAASGEALGKVFDCLQVQKVARGLVFGLMLQGIRAVTQ</sequence>
<feature type="compositionally biased region" description="Polar residues" evidence="2">
    <location>
        <begin position="750"/>
        <end position="767"/>
    </location>
</feature>
<feature type="region of interest" description="Disordered" evidence="2">
    <location>
        <begin position="1"/>
        <end position="51"/>
    </location>
</feature>
<feature type="compositionally biased region" description="Polar residues" evidence="2">
    <location>
        <begin position="38"/>
        <end position="51"/>
    </location>
</feature>